<dbReference type="InterPro" id="IPR017871">
    <property type="entry name" value="ABC_transporter-like_CS"/>
</dbReference>
<keyword evidence="4 6" id="KW-0067">ATP-binding</keyword>
<evidence type="ECO:0000256" key="2">
    <source>
        <dbReference type="ARBA" id="ARBA00022737"/>
    </source>
</evidence>
<dbReference type="Proteomes" id="UP001501690">
    <property type="component" value="Unassembled WGS sequence"/>
</dbReference>
<dbReference type="InterPro" id="IPR003439">
    <property type="entry name" value="ABC_transporter-like_ATP-bd"/>
</dbReference>
<dbReference type="SMART" id="SM00382">
    <property type="entry name" value="AAA"/>
    <property type="match status" value="2"/>
</dbReference>
<dbReference type="PROSITE" id="PS00211">
    <property type="entry name" value="ABC_TRANSPORTER_1"/>
    <property type="match status" value="1"/>
</dbReference>
<dbReference type="RefSeq" id="WP_344073242.1">
    <property type="nucleotide sequence ID" value="NZ_BAAAPL010000002.1"/>
</dbReference>
<keyword evidence="1" id="KW-0813">Transport</keyword>
<evidence type="ECO:0000256" key="1">
    <source>
        <dbReference type="ARBA" id="ARBA00022448"/>
    </source>
</evidence>
<dbReference type="EMBL" id="BAAAPL010000002">
    <property type="protein sequence ID" value="GAA1706385.1"/>
    <property type="molecule type" value="Genomic_DNA"/>
</dbReference>
<keyword evidence="7" id="KW-1185">Reference proteome</keyword>
<evidence type="ECO:0000259" key="5">
    <source>
        <dbReference type="PROSITE" id="PS50893"/>
    </source>
</evidence>
<dbReference type="GO" id="GO:0005524">
    <property type="term" value="F:ATP binding"/>
    <property type="evidence" value="ECO:0007669"/>
    <property type="project" value="UniProtKB-KW"/>
</dbReference>
<dbReference type="Gene3D" id="3.40.50.300">
    <property type="entry name" value="P-loop containing nucleotide triphosphate hydrolases"/>
    <property type="match status" value="2"/>
</dbReference>
<feature type="domain" description="ABC transporter" evidence="5">
    <location>
        <begin position="268"/>
        <end position="513"/>
    </location>
</feature>
<proteinExistence type="predicted"/>
<name>A0ABP4UIV3_9MICO</name>
<dbReference type="PROSITE" id="PS50893">
    <property type="entry name" value="ABC_TRANSPORTER_2"/>
    <property type="match status" value="2"/>
</dbReference>
<evidence type="ECO:0000256" key="3">
    <source>
        <dbReference type="ARBA" id="ARBA00022741"/>
    </source>
</evidence>
<sequence length="520" mass="54813">MTNDTHHAAETGDHEVVRLSGVGVRFGTNRVLEDVSLGLAAGSITALLGTNGAGKSTLIGAMSGANPHYTGQIALAGVVRHLSSPAVARRHGIETVHQRIADGIVPGLSVADNVLLTDLASGGHRLVRRSSSLREARRALARLGLEWSDEVLTADAARLGTSDAQLLILARALRSTPKVLILDEPTSALTAAEADRLFEVIRDLRAAGLSIVFVSHRFGEIERLADRIVVLRDGAVALDVPRPFDWHAALEAMLGVPTELQQHVTEPLAAGPVVLELRDAAVVPSAAPLSLRVHAGQVTGILGLLGAGKTELAETIAGQRHPAGTKMTLDGEIFAPGTPAAAIAQGVVLVPEDRQRDGIQPGWSISQTVGLPVLAEITDRLGIVRTRRENALGEDVIDRFGVVATSAQTPVDDLSGGNQQKVIVGRWLRTGPRLALLDEPFRGVDIGARRTIGDAARDQARAGRAVVVLSSDVDEILEVADRIIVLVQGSIALDIPAGTRPRDEIVAALLDDPHHQKESA</sequence>
<keyword evidence="3" id="KW-0547">Nucleotide-binding</keyword>
<dbReference type="CDD" id="cd03216">
    <property type="entry name" value="ABC_Carb_Monos_I"/>
    <property type="match status" value="1"/>
</dbReference>
<protein>
    <submittedName>
        <fullName evidence="6">Sugar ABC transporter ATP-binding protein</fullName>
    </submittedName>
</protein>
<reference evidence="7" key="1">
    <citation type="journal article" date="2019" name="Int. J. Syst. Evol. Microbiol.">
        <title>The Global Catalogue of Microorganisms (GCM) 10K type strain sequencing project: providing services to taxonomists for standard genome sequencing and annotation.</title>
        <authorList>
            <consortium name="The Broad Institute Genomics Platform"/>
            <consortium name="The Broad Institute Genome Sequencing Center for Infectious Disease"/>
            <person name="Wu L."/>
            <person name="Ma J."/>
        </authorList>
    </citation>
    <scope>NUCLEOTIDE SEQUENCE [LARGE SCALE GENOMIC DNA]</scope>
    <source>
        <strain evidence="7">JCM 15577</strain>
    </source>
</reference>
<evidence type="ECO:0000313" key="7">
    <source>
        <dbReference type="Proteomes" id="UP001501690"/>
    </source>
</evidence>
<gene>
    <name evidence="6" type="ORF">GCM10009808_25480</name>
</gene>
<comment type="caution">
    <text evidence="6">The sequence shown here is derived from an EMBL/GenBank/DDBJ whole genome shotgun (WGS) entry which is preliminary data.</text>
</comment>
<dbReference type="InterPro" id="IPR050107">
    <property type="entry name" value="ABC_carbohydrate_import_ATPase"/>
</dbReference>
<feature type="domain" description="ABC transporter" evidence="5">
    <location>
        <begin position="17"/>
        <end position="258"/>
    </location>
</feature>
<dbReference type="SUPFAM" id="SSF52540">
    <property type="entry name" value="P-loop containing nucleoside triphosphate hydrolases"/>
    <property type="match status" value="2"/>
</dbReference>
<organism evidence="6 7">
    <name type="scientific">Microbacterium sediminicola</name>
    <dbReference type="NCBI Taxonomy" id="415210"/>
    <lineage>
        <taxon>Bacteria</taxon>
        <taxon>Bacillati</taxon>
        <taxon>Actinomycetota</taxon>
        <taxon>Actinomycetes</taxon>
        <taxon>Micrococcales</taxon>
        <taxon>Microbacteriaceae</taxon>
        <taxon>Microbacterium</taxon>
    </lineage>
</organism>
<evidence type="ECO:0000256" key="4">
    <source>
        <dbReference type="ARBA" id="ARBA00022840"/>
    </source>
</evidence>
<keyword evidence="2" id="KW-0677">Repeat</keyword>
<accession>A0ABP4UIV3</accession>
<dbReference type="CDD" id="cd03215">
    <property type="entry name" value="ABC_Carb_Monos_II"/>
    <property type="match status" value="1"/>
</dbReference>
<dbReference type="InterPro" id="IPR003593">
    <property type="entry name" value="AAA+_ATPase"/>
</dbReference>
<dbReference type="InterPro" id="IPR027417">
    <property type="entry name" value="P-loop_NTPase"/>
</dbReference>
<dbReference type="PANTHER" id="PTHR43790:SF9">
    <property type="entry name" value="GALACTOFURANOSE TRANSPORTER ATP-BINDING PROTEIN YTFR"/>
    <property type="match status" value="1"/>
</dbReference>
<evidence type="ECO:0000313" key="6">
    <source>
        <dbReference type="EMBL" id="GAA1706385.1"/>
    </source>
</evidence>
<dbReference type="PANTHER" id="PTHR43790">
    <property type="entry name" value="CARBOHYDRATE TRANSPORT ATP-BINDING PROTEIN MG119-RELATED"/>
    <property type="match status" value="1"/>
</dbReference>
<dbReference type="Pfam" id="PF00005">
    <property type="entry name" value="ABC_tran"/>
    <property type="match status" value="2"/>
</dbReference>